<feature type="region of interest" description="Disordered" evidence="1">
    <location>
        <begin position="22"/>
        <end position="54"/>
    </location>
</feature>
<feature type="compositionally biased region" description="Basic and acidic residues" evidence="1">
    <location>
        <begin position="26"/>
        <end position="35"/>
    </location>
</feature>
<feature type="domain" description="Large polyvalent protein-associated" evidence="2">
    <location>
        <begin position="53"/>
        <end position="173"/>
    </location>
</feature>
<evidence type="ECO:0000259" key="2">
    <source>
        <dbReference type="Pfam" id="PF18798"/>
    </source>
</evidence>
<feature type="compositionally biased region" description="Basic and acidic residues" evidence="1">
    <location>
        <begin position="43"/>
        <end position="54"/>
    </location>
</feature>
<reference evidence="3" key="1">
    <citation type="journal article" date="2021" name="Proc. Natl. Acad. Sci. U.S.A.">
        <title>A Catalog of Tens of Thousands of Viruses from Human Metagenomes Reveals Hidden Associations with Chronic Diseases.</title>
        <authorList>
            <person name="Tisza M.J."/>
            <person name="Buck C.B."/>
        </authorList>
    </citation>
    <scope>NUCLEOTIDE SEQUENCE</scope>
    <source>
        <strain evidence="3">Cttph48</strain>
    </source>
</reference>
<dbReference type="InterPro" id="IPR040824">
    <property type="entry name" value="LPD3"/>
</dbReference>
<proteinExistence type="predicted"/>
<dbReference type="EMBL" id="BK015966">
    <property type="protein sequence ID" value="DAF87684.1"/>
    <property type="molecule type" value="Genomic_DNA"/>
</dbReference>
<name>A0A8S5TZQ3_9CAUD</name>
<accession>A0A8S5TZQ3</accession>
<protein>
    <submittedName>
        <fullName evidence="3">Large polyvalent protein-associated domain 3</fullName>
    </submittedName>
</protein>
<evidence type="ECO:0000256" key="1">
    <source>
        <dbReference type="SAM" id="MobiDB-lite"/>
    </source>
</evidence>
<dbReference type="Pfam" id="PF18798">
    <property type="entry name" value="LPD3"/>
    <property type="match status" value="1"/>
</dbReference>
<evidence type="ECO:0000313" key="3">
    <source>
        <dbReference type="EMBL" id="DAF87684.1"/>
    </source>
</evidence>
<sequence>MEFSSLQNLFDYAKRDRYSVTDAEWEEARHPRDDSGQFASRNGDSEKKQGAAAKLRDEFNRNTSKYLNTDFRNKSTGINARFSNESQREIRSRTNNTKENGFTLQEHFEVANQIKELFEDSELIKEHSDTKHNQTNVRIERFLSQPIKLKSGKEARACITVKHSLDRNGHNIYSLEAMDIKNALEKTRAKGQPKDSDCPHADNITHDTAEVKSIAGLWRMIKSA</sequence>
<organism evidence="3">
    <name type="scientific">Myoviridae sp. cttph48</name>
    <dbReference type="NCBI Taxonomy" id="2825196"/>
    <lineage>
        <taxon>Viruses</taxon>
        <taxon>Duplodnaviria</taxon>
        <taxon>Heunggongvirae</taxon>
        <taxon>Uroviricota</taxon>
        <taxon>Caudoviricetes</taxon>
    </lineage>
</organism>